<dbReference type="InterPro" id="IPR001547">
    <property type="entry name" value="Glyco_hydro_5"/>
</dbReference>
<keyword evidence="8" id="KW-0472">Membrane</keyword>
<evidence type="ECO:0000256" key="9">
    <source>
        <dbReference type="ARBA" id="ARBA00023180"/>
    </source>
</evidence>
<dbReference type="InterPro" id="IPR050386">
    <property type="entry name" value="Glycosyl_hydrolase_5"/>
</dbReference>
<comment type="function">
    <text evidence="13">Glucosidase involved in the degradation of cellulosic biomass. Active on lichenan.</text>
</comment>
<feature type="chain" id="PRO_5003236658" description="glucan 1,3-beta-glucosidase" evidence="17">
    <location>
        <begin position="20"/>
        <end position="401"/>
    </location>
</feature>
<keyword evidence="9" id="KW-0325">Glycoprotein</keyword>
<dbReference type="EMBL" id="GL732532">
    <property type="protein sequence ID" value="EFX85489.1"/>
    <property type="molecule type" value="Genomic_DNA"/>
</dbReference>
<evidence type="ECO:0000256" key="4">
    <source>
        <dbReference type="ARBA" id="ARBA00022692"/>
    </source>
</evidence>
<sequence>MKFMAVFSLALMAIASVHTATTDHVQHAIRAGLVPVRGVNLGGWLVVENWINSKDPLWDGVPSTVSSGGEMQTMRYLGHEVGDARFQTHWDTFITEEDIANIARNSLNTVRVPIGWWILGYDIHDPSNQQEYKTFAPGGLYFLDRLVQEWAIKYNVAVLIDIHAAKGSQNGNDHSSPPDPGQAYWSQYQENIDNTLEVARFFASRYRYTPSFLGVELLNEPTSVDVTKLKDYYLRAYDAIRTTTGNDCILVTSPILWEQNAGTGSDWEHFMPSPAYTNMWHDWHKYLIWGFEGQTADWIMNEGVALIAADIAAWTGAPLVMGEWCVAAPASAVFTDVTLKQYAYNVITTMEAMKGGWTMWTWKQEGNNPRPDGQGGWSMKDLINDCIMDPKWWDNTSTVCP</sequence>
<dbReference type="Gene3D" id="3.20.20.80">
    <property type="entry name" value="Glycosidases"/>
    <property type="match status" value="1"/>
</dbReference>
<dbReference type="SUPFAM" id="SSF51445">
    <property type="entry name" value="(Trans)glycosidases"/>
    <property type="match status" value="1"/>
</dbReference>
<dbReference type="PANTHER" id="PTHR31297">
    <property type="entry name" value="GLUCAN ENDO-1,6-BETA-GLUCOSIDASE B"/>
    <property type="match status" value="1"/>
</dbReference>
<evidence type="ECO:0000256" key="17">
    <source>
        <dbReference type="SAM" id="SignalP"/>
    </source>
</evidence>
<feature type="domain" description="Glycoside hydrolase family 5" evidence="18">
    <location>
        <begin position="80"/>
        <end position="365"/>
    </location>
</feature>
<feature type="signal peptide" evidence="17">
    <location>
        <begin position="1"/>
        <end position="19"/>
    </location>
</feature>
<dbReference type="Pfam" id="PF00150">
    <property type="entry name" value="Cellulase"/>
    <property type="match status" value="1"/>
</dbReference>
<evidence type="ECO:0000256" key="11">
    <source>
        <dbReference type="ARBA" id="ARBA00023316"/>
    </source>
</evidence>
<comment type="subcellular location">
    <subcellularLocation>
        <location evidence="1">Cell membrane</location>
        <topology evidence="1">Single-pass type II membrane protein</topology>
    </subcellularLocation>
</comment>
<dbReference type="PANTHER" id="PTHR31297:SF34">
    <property type="entry name" value="GLUCAN 1,3-BETA-GLUCOSIDASE 2"/>
    <property type="match status" value="1"/>
</dbReference>
<dbReference type="GO" id="GO:0071555">
    <property type="term" value="P:cell wall organization"/>
    <property type="evidence" value="ECO:0007669"/>
    <property type="project" value="UniProtKB-KW"/>
</dbReference>
<name>E9G4V9_DAPPU</name>
<keyword evidence="4" id="KW-0812">Transmembrane</keyword>
<keyword evidence="17" id="KW-0732">Signal</keyword>
<evidence type="ECO:0000256" key="2">
    <source>
        <dbReference type="ARBA" id="ARBA00005641"/>
    </source>
</evidence>
<comment type="similarity">
    <text evidence="2 16">Belongs to the glycosyl hydrolase 5 (cellulase A) family.</text>
</comment>
<evidence type="ECO:0000256" key="5">
    <source>
        <dbReference type="ARBA" id="ARBA00022801"/>
    </source>
</evidence>
<evidence type="ECO:0000256" key="8">
    <source>
        <dbReference type="ARBA" id="ARBA00023136"/>
    </source>
</evidence>
<dbReference type="GO" id="GO:0004338">
    <property type="term" value="F:glucan exo-1,3-beta-glucosidase activity"/>
    <property type="evidence" value="ECO:0000318"/>
    <property type="project" value="GO_Central"/>
</dbReference>
<keyword evidence="11" id="KW-0961">Cell wall biogenesis/degradation</keyword>
<keyword evidence="6" id="KW-0735">Signal-anchor</keyword>
<keyword evidence="10 16" id="KW-0326">Glycosidase</keyword>
<gene>
    <name evidence="19" type="primary">EXG5</name>
    <name evidence="19" type="ORF">DAPPUDRAFT_347606</name>
</gene>
<dbReference type="OrthoDB" id="6328860at2759"/>
<dbReference type="EC" id="3.2.1.58" evidence="14"/>
<proteinExistence type="inferred from homology"/>
<evidence type="ECO:0000256" key="14">
    <source>
        <dbReference type="ARBA" id="ARBA00038929"/>
    </source>
</evidence>
<evidence type="ECO:0000256" key="16">
    <source>
        <dbReference type="RuleBase" id="RU361153"/>
    </source>
</evidence>
<keyword evidence="7" id="KW-1133">Transmembrane helix</keyword>
<dbReference type="InParanoid" id="E9G4V9"/>
<keyword evidence="20" id="KW-1185">Reference proteome</keyword>
<dbReference type="STRING" id="6669.E9G4V9"/>
<organism evidence="19 20">
    <name type="scientific">Daphnia pulex</name>
    <name type="common">Water flea</name>
    <dbReference type="NCBI Taxonomy" id="6669"/>
    <lineage>
        <taxon>Eukaryota</taxon>
        <taxon>Metazoa</taxon>
        <taxon>Ecdysozoa</taxon>
        <taxon>Arthropoda</taxon>
        <taxon>Crustacea</taxon>
        <taxon>Branchiopoda</taxon>
        <taxon>Diplostraca</taxon>
        <taxon>Cladocera</taxon>
        <taxon>Anomopoda</taxon>
        <taxon>Daphniidae</taxon>
        <taxon>Daphnia</taxon>
    </lineage>
</organism>
<evidence type="ECO:0000256" key="12">
    <source>
        <dbReference type="ARBA" id="ARBA00036824"/>
    </source>
</evidence>
<dbReference type="KEGG" id="dpx:DAPPUDRAFT_347606"/>
<keyword evidence="3" id="KW-1003">Cell membrane</keyword>
<dbReference type="eggNOG" id="ENOG502QPYU">
    <property type="taxonomic scope" value="Eukaryota"/>
</dbReference>
<reference evidence="19 20" key="1">
    <citation type="journal article" date="2011" name="Science">
        <title>The ecoresponsive genome of Daphnia pulex.</title>
        <authorList>
            <person name="Colbourne J.K."/>
            <person name="Pfrender M.E."/>
            <person name="Gilbert D."/>
            <person name="Thomas W.K."/>
            <person name="Tucker A."/>
            <person name="Oakley T.H."/>
            <person name="Tokishita S."/>
            <person name="Aerts A."/>
            <person name="Arnold G.J."/>
            <person name="Basu M.K."/>
            <person name="Bauer D.J."/>
            <person name="Caceres C.E."/>
            <person name="Carmel L."/>
            <person name="Casola C."/>
            <person name="Choi J.H."/>
            <person name="Detter J.C."/>
            <person name="Dong Q."/>
            <person name="Dusheyko S."/>
            <person name="Eads B.D."/>
            <person name="Frohlich T."/>
            <person name="Geiler-Samerotte K.A."/>
            <person name="Gerlach D."/>
            <person name="Hatcher P."/>
            <person name="Jogdeo S."/>
            <person name="Krijgsveld J."/>
            <person name="Kriventseva E.V."/>
            <person name="Kultz D."/>
            <person name="Laforsch C."/>
            <person name="Lindquist E."/>
            <person name="Lopez J."/>
            <person name="Manak J.R."/>
            <person name="Muller J."/>
            <person name="Pangilinan J."/>
            <person name="Patwardhan R.P."/>
            <person name="Pitluck S."/>
            <person name="Pritham E.J."/>
            <person name="Rechtsteiner A."/>
            <person name="Rho M."/>
            <person name="Rogozin I.B."/>
            <person name="Sakarya O."/>
            <person name="Salamov A."/>
            <person name="Schaack S."/>
            <person name="Shapiro H."/>
            <person name="Shiga Y."/>
            <person name="Skalitzky C."/>
            <person name="Smith Z."/>
            <person name="Souvorov A."/>
            <person name="Sung W."/>
            <person name="Tang Z."/>
            <person name="Tsuchiya D."/>
            <person name="Tu H."/>
            <person name="Vos H."/>
            <person name="Wang M."/>
            <person name="Wolf Y.I."/>
            <person name="Yamagata H."/>
            <person name="Yamada T."/>
            <person name="Ye Y."/>
            <person name="Shaw J.R."/>
            <person name="Andrews J."/>
            <person name="Crease T.J."/>
            <person name="Tang H."/>
            <person name="Lucas S.M."/>
            <person name="Robertson H.M."/>
            <person name="Bork P."/>
            <person name="Koonin E.V."/>
            <person name="Zdobnov E.M."/>
            <person name="Grigoriev I.V."/>
            <person name="Lynch M."/>
            <person name="Boore J.L."/>
        </authorList>
    </citation>
    <scope>NUCLEOTIDE SEQUENCE [LARGE SCALE GENOMIC DNA]</scope>
</reference>
<dbReference type="HOGENOM" id="CLU_004624_5_0_1"/>
<dbReference type="GO" id="GO:0009251">
    <property type="term" value="P:glucan catabolic process"/>
    <property type="evidence" value="ECO:0000318"/>
    <property type="project" value="GO_Central"/>
</dbReference>
<evidence type="ECO:0000256" key="13">
    <source>
        <dbReference type="ARBA" id="ARBA00037126"/>
    </source>
</evidence>
<evidence type="ECO:0000313" key="19">
    <source>
        <dbReference type="EMBL" id="EFX85489.1"/>
    </source>
</evidence>
<keyword evidence="5 16" id="KW-0378">Hydrolase</keyword>
<dbReference type="GO" id="GO:0005886">
    <property type="term" value="C:plasma membrane"/>
    <property type="evidence" value="ECO:0007669"/>
    <property type="project" value="UniProtKB-SubCell"/>
</dbReference>
<evidence type="ECO:0000256" key="7">
    <source>
        <dbReference type="ARBA" id="ARBA00022989"/>
    </source>
</evidence>
<evidence type="ECO:0000256" key="1">
    <source>
        <dbReference type="ARBA" id="ARBA00004401"/>
    </source>
</evidence>
<dbReference type="InterPro" id="IPR017853">
    <property type="entry name" value="GH"/>
</dbReference>
<dbReference type="OMA" id="GWDMQDL"/>
<dbReference type="Proteomes" id="UP000000305">
    <property type="component" value="Unassembled WGS sequence"/>
</dbReference>
<dbReference type="AlphaFoldDB" id="E9G4V9"/>
<dbReference type="InterPro" id="IPR018087">
    <property type="entry name" value="Glyco_hydro_5_CS"/>
</dbReference>
<dbReference type="PROSITE" id="PS00659">
    <property type="entry name" value="GLYCOSYL_HYDROL_F5"/>
    <property type="match status" value="1"/>
</dbReference>
<evidence type="ECO:0000256" key="3">
    <source>
        <dbReference type="ARBA" id="ARBA00022475"/>
    </source>
</evidence>
<evidence type="ECO:0000259" key="18">
    <source>
        <dbReference type="Pfam" id="PF00150"/>
    </source>
</evidence>
<protein>
    <recommendedName>
        <fullName evidence="14">glucan 1,3-beta-glucosidase</fullName>
        <ecNumber evidence="14">3.2.1.58</ecNumber>
    </recommendedName>
    <alternativeName>
        <fullName evidence="15">Exo-1,3-beta-glucanase D</fullName>
    </alternativeName>
</protein>
<comment type="catalytic activity">
    <reaction evidence="12">
        <text>Successive hydrolysis of beta-D-glucose units from the non-reducing ends of (1-&gt;3)-beta-D-glucans, releasing alpha-glucose.</text>
        <dbReference type="EC" id="3.2.1.58"/>
    </reaction>
</comment>
<evidence type="ECO:0000256" key="6">
    <source>
        <dbReference type="ARBA" id="ARBA00022968"/>
    </source>
</evidence>
<dbReference type="FunFam" id="3.20.20.80:FF:000113">
    <property type="entry name" value="Glucan 1,3-beta-glucosidase"/>
    <property type="match status" value="1"/>
</dbReference>
<accession>E9G4V9</accession>
<evidence type="ECO:0000313" key="20">
    <source>
        <dbReference type="Proteomes" id="UP000000305"/>
    </source>
</evidence>
<evidence type="ECO:0000256" key="10">
    <source>
        <dbReference type="ARBA" id="ARBA00023295"/>
    </source>
</evidence>
<evidence type="ECO:0000256" key="15">
    <source>
        <dbReference type="ARBA" id="ARBA00041260"/>
    </source>
</evidence>